<dbReference type="PANTHER" id="PTHR39173">
    <property type="entry name" value="ACETYLTRANSFERASE"/>
    <property type="match status" value="1"/>
</dbReference>
<name>Q1IXJ9_DEIGD</name>
<dbReference type="EMBL" id="CP000359">
    <property type="protein sequence ID" value="ABF46035.1"/>
    <property type="molecule type" value="Genomic_DNA"/>
</dbReference>
<dbReference type="KEGG" id="dge:Dgeo_1740"/>
<dbReference type="STRING" id="319795.Dgeo_1740"/>
<dbReference type="eggNOG" id="COG3981">
    <property type="taxonomic scope" value="Bacteria"/>
</dbReference>
<dbReference type="GO" id="GO:0016747">
    <property type="term" value="F:acyltransferase activity, transferring groups other than amino-acyl groups"/>
    <property type="evidence" value="ECO:0007669"/>
    <property type="project" value="InterPro"/>
</dbReference>
<evidence type="ECO:0000313" key="3">
    <source>
        <dbReference type="Proteomes" id="UP000002431"/>
    </source>
</evidence>
<reference evidence="2" key="1">
    <citation type="submission" date="2006-04" db="EMBL/GenBank/DDBJ databases">
        <title>Complete sequence of chromosome of Deinococcus geothermalis DSM 11300.</title>
        <authorList>
            <consortium name="US DOE Joint Genome Institute"/>
            <person name="Copeland A."/>
            <person name="Lucas S."/>
            <person name="Lapidus A."/>
            <person name="Barry K."/>
            <person name="Detter J.C."/>
            <person name="Glavina del Rio T."/>
            <person name="Hammon N."/>
            <person name="Israni S."/>
            <person name="Dalin E."/>
            <person name="Tice H."/>
            <person name="Pitluck S."/>
            <person name="Brettin T."/>
            <person name="Bruce D."/>
            <person name="Han C."/>
            <person name="Tapia R."/>
            <person name="Saunders E."/>
            <person name="Gilna P."/>
            <person name="Schmutz J."/>
            <person name="Larimer F."/>
            <person name="Land M."/>
            <person name="Hauser L."/>
            <person name="Kyrpides N."/>
            <person name="Kim E."/>
            <person name="Daly M.J."/>
            <person name="Fredrickson J.K."/>
            <person name="Makarova K.S."/>
            <person name="Gaidamakova E.K."/>
            <person name="Zhai M."/>
            <person name="Richardson P."/>
        </authorList>
    </citation>
    <scope>NUCLEOTIDE SEQUENCE</scope>
    <source>
        <strain evidence="2">DSM 11300</strain>
    </source>
</reference>
<dbReference type="SUPFAM" id="SSF55729">
    <property type="entry name" value="Acyl-CoA N-acyltransferases (Nat)"/>
    <property type="match status" value="1"/>
</dbReference>
<accession>Q1IXJ9</accession>
<evidence type="ECO:0000259" key="1">
    <source>
        <dbReference type="PROSITE" id="PS51186"/>
    </source>
</evidence>
<proteinExistence type="predicted"/>
<protein>
    <submittedName>
        <fullName evidence="2">GCN5-related N-acetyltransferase</fullName>
    </submittedName>
</protein>
<gene>
    <name evidence="2" type="ordered locus">Dgeo_1740</name>
</gene>
<dbReference type="HOGENOM" id="CLU_113231_3_1_0"/>
<evidence type="ECO:0000313" key="2">
    <source>
        <dbReference type="EMBL" id="ABF46035.1"/>
    </source>
</evidence>
<organism evidence="2 3">
    <name type="scientific">Deinococcus geothermalis (strain DSM 11300 / CIP 105573 / AG-3a)</name>
    <dbReference type="NCBI Taxonomy" id="319795"/>
    <lineage>
        <taxon>Bacteria</taxon>
        <taxon>Thermotogati</taxon>
        <taxon>Deinococcota</taxon>
        <taxon>Deinococci</taxon>
        <taxon>Deinococcales</taxon>
        <taxon>Deinococcaceae</taxon>
        <taxon>Deinococcus</taxon>
    </lineage>
</organism>
<dbReference type="InterPro" id="IPR000182">
    <property type="entry name" value="GNAT_dom"/>
</dbReference>
<sequence length="183" mass="20644">MARPLPWVMPILVPPSERYKVSFLDAVREAQAAGSGLGDTLSWDVAALEADFPAFLESLRRFEPGRELPPGYVHAEARWLVDGDTYLGRVSIRHTLNDRLREFGGHIGYEVRPSARRRGYATLALRLALERARELGLMRVLVTCDVDNLGSRGVIEANGGELEGEFQLDFYEKPIRRYWVSLS</sequence>
<keyword evidence="3" id="KW-1185">Reference proteome</keyword>
<dbReference type="CDD" id="cd04301">
    <property type="entry name" value="NAT_SF"/>
    <property type="match status" value="1"/>
</dbReference>
<feature type="domain" description="N-acetyltransferase" evidence="1">
    <location>
        <begin position="25"/>
        <end position="183"/>
    </location>
</feature>
<dbReference type="InterPro" id="IPR016181">
    <property type="entry name" value="Acyl_CoA_acyltransferase"/>
</dbReference>
<dbReference type="Gene3D" id="3.40.630.30">
    <property type="match status" value="1"/>
</dbReference>
<dbReference type="AlphaFoldDB" id="Q1IXJ9"/>
<dbReference type="Pfam" id="PF13302">
    <property type="entry name" value="Acetyltransf_3"/>
    <property type="match status" value="1"/>
</dbReference>
<dbReference type="PROSITE" id="PS51186">
    <property type="entry name" value="GNAT"/>
    <property type="match status" value="1"/>
</dbReference>
<dbReference type="Proteomes" id="UP000002431">
    <property type="component" value="Chromosome"/>
</dbReference>
<dbReference type="PANTHER" id="PTHR39173:SF1">
    <property type="entry name" value="ACETYLTRANSFERASE"/>
    <property type="match status" value="1"/>
</dbReference>